<dbReference type="InterPro" id="IPR006170">
    <property type="entry name" value="PBP/GOBP"/>
</dbReference>
<dbReference type="SUPFAM" id="SSF47565">
    <property type="entry name" value="Insect pheromone/odorant-binding proteins"/>
    <property type="match status" value="1"/>
</dbReference>
<dbReference type="Gene3D" id="1.10.238.20">
    <property type="entry name" value="Pheromone/general odorant binding protein domain"/>
    <property type="match status" value="1"/>
</dbReference>
<name>A0A1J0KKL8_9CUCU</name>
<sequence>MKILALSGILLILIISSSLGLMDPKRFGKKFAELIYKCHRSCKVITGVPQQLIEGVKVGQFPDNETDIQYYTLCLWASSGELNDDYTLKKDQLVEYLAEMNITHQADIYETCNKNAIKLVGLSLYKQIWEMQKCIYKNIPTEDFIFY</sequence>
<dbReference type="GO" id="GO:0005549">
    <property type="term" value="F:odorant binding"/>
    <property type="evidence" value="ECO:0007669"/>
    <property type="project" value="InterPro"/>
</dbReference>
<organism evidence="2">
    <name type="scientific">Pyrrhalta aenescens</name>
    <dbReference type="NCBI Taxonomy" id="281545"/>
    <lineage>
        <taxon>Eukaryota</taxon>
        <taxon>Metazoa</taxon>
        <taxon>Ecdysozoa</taxon>
        <taxon>Arthropoda</taxon>
        <taxon>Hexapoda</taxon>
        <taxon>Insecta</taxon>
        <taxon>Pterygota</taxon>
        <taxon>Neoptera</taxon>
        <taxon>Endopterygota</taxon>
        <taxon>Coleoptera</taxon>
        <taxon>Polyphaga</taxon>
        <taxon>Cucujiformia</taxon>
        <taxon>Chrysomeloidea</taxon>
        <taxon>Chrysomelidae</taxon>
        <taxon>Galerucinae</taxon>
        <taxon>Coelomerites</taxon>
        <taxon>Pyrrhalta</taxon>
    </lineage>
</organism>
<keyword evidence="1" id="KW-0732">Signal</keyword>
<evidence type="ECO:0000256" key="1">
    <source>
        <dbReference type="SAM" id="SignalP"/>
    </source>
</evidence>
<proteinExistence type="evidence at transcript level"/>
<dbReference type="CDD" id="cd23992">
    <property type="entry name" value="PBP_GOBP"/>
    <property type="match status" value="1"/>
</dbReference>
<dbReference type="InterPro" id="IPR036728">
    <property type="entry name" value="PBP_GOBP_sf"/>
</dbReference>
<dbReference type="EMBL" id="KX298750">
    <property type="protein sequence ID" value="APC94267.1"/>
    <property type="molecule type" value="mRNA"/>
</dbReference>
<feature type="chain" id="PRO_5012881879" evidence="1">
    <location>
        <begin position="21"/>
        <end position="147"/>
    </location>
</feature>
<feature type="signal peptide" evidence="1">
    <location>
        <begin position="1"/>
        <end position="20"/>
    </location>
</feature>
<accession>A0A1J0KKL8</accession>
<evidence type="ECO:0000313" key="2">
    <source>
        <dbReference type="EMBL" id="APC94267.1"/>
    </source>
</evidence>
<reference evidence="2" key="1">
    <citation type="journal article" date="2016" name="Insect Biochem. Mol. Biol.">
        <title>Comparative transcriptome analysis of chemosensory genes in two sister leaf beetles provides insights into chemosensory speciation.</title>
        <authorList>
            <person name="Zhang B."/>
            <person name="Zhang W."/>
            <person name="Nie R.E."/>
            <person name="Li W.Z."/>
            <person name="Segraves K.A."/>
            <person name="Yang X.K."/>
            <person name="Xue H.J."/>
        </authorList>
    </citation>
    <scope>NUCLEOTIDE SEQUENCE</scope>
</reference>
<dbReference type="Pfam" id="PF01395">
    <property type="entry name" value="PBP_GOBP"/>
    <property type="match status" value="1"/>
</dbReference>
<protein>
    <submittedName>
        <fullName evidence="2">Odorant-binding protein 24</fullName>
    </submittedName>
</protein>
<dbReference type="AlphaFoldDB" id="A0A1J0KKL8"/>